<accession>A0A9P6AXM2</accession>
<dbReference type="EMBL" id="MU128967">
    <property type="protein sequence ID" value="KAF9513888.1"/>
    <property type="molecule type" value="Genomic_DNA"/>
</dbReference>
<sequence>MVGLPLAATHLNLIFAYTAWLPAAGPPGAFAIANYLLVCRIQWSWDFNLSHSFILSRLSLRFACIIYYYISFVGVFLHTTFTPTLLSTYVFSPTLIPGSERC</sequence>
<keyword evidence="1" id="KW-1133">Transmembrane helix</keyword>
<comment type="caution">
    <text evidence="2">The sequence shown here is derived from an EMBL/GenBank/DDBJ whole genome shotgun (WGS) entry which is preliminary data.</text>
</comment>
<feature type="transmembrane region" description="Helical" evidence="1">
    <location>
        <begin position="58"/>
        <end position="77"/>
    </location>
</feature>
<organism evidence="2 3">
    <name type="scientific">Hydnum rufescens UP504</name>
    <dbReference type="NCBI Taxonomy" id="1448309"/>
    <lineage>
        <taxon>Eukaryota</taxon>
        <taxon>Fungi</taxon>
        <taxon>Dikarya</taxon>
        <taxon>Basidiomycota</taxon>
        <taxon>Agaricomycotina</taxon>
        <taxon>Agaricomycetes</taxon>
        <taxon>Cantharellales</taxon>
        <taxon>Hydnaceae</taxon>
        <taxon>Hydnum</taxon>
    </lineage>
</organism>
<proteinExistence type="predicted"/>
<keyword evidence="1" id="KW-0812">Transmembrane</keyword>
<evidence type="ECO:0000313" key="3">
    <source>
        <dbReference type="Proteomes" id="UP000886523"/>
    </source>
</evidence>
<evidence type="ECO:0000256" key="1">
    <source>
        <dbReference type="SAM" id="Phobius"/>
    </source>
</evidence>
<keyword evidence="1" id="KW-0472">Membrane</keyword>
<protein>
    <submittedName>
        <fullName evidence="2">Uncharacterized protein</fullName>
    </submittedName>
</protein>
<reference evidence="2" key="1">
    <citation type="journal article" date="2020" name="Nat. Commun.">
        <title>Large-scale genome sequencing of mycorrhizal fungi provides insights into the early evolution of symbiotic traits.</title>
        <authorList>
            <person name="Miyauchi S."/>
            <person name="Kiss E."/>
            <person name="Kuo A."/>
            <person name="Drula E."/>
            <person name="Kohler A."/>
            <person name="Sanchez-Garcia M."/>
            <person name="Morin E."/>
            <person name="Andreopoulos B."/>
            <person name="Barry K.W."/>
            <person name="Bonito G."/>
            <person name="Buee M."/>
            <person name="Carver A."/>
            <person name="Chen C."/>
            <person name="Cichocki N."/>
            <person name="Clum A."/>
            <person name="Culley D."/>
            <person name="Crous P.W."/>
            <person name="Fauchery L."/>
            <person name="Girlanda M."/>
            <person name="Hayes R.D."/>
            <person name="Keri Z."/>
            <person name="LaButti K."/>
            <person name="Lipzen A."/>
            <person name="Lombard V."/>
            <person name="Magnuson J."/>
            <person name="Maillard F."/>
            <person name="Murat C."/>
            <person name="Nolan M."/>
            <person name="Ohm R.A."/>
            <person name="Pangilinan J."/>
            <person name="Pereira M.F."/>
            <person name="Perotto S."/>
            <person name="Peter M."/>
            <person name="Pfister S."/>
            <person name="Riley R."/>
            <person name="Sitrit Y."/>
            <person name="Stielow J.B."/>
            <person name="Szollosi G."/>
            <person name="Zifcakova L."/>
            <person name="Stursova M."/>
            <person name="Spatafora J.W."/>
            <person name="Tedersoo L."/>
            <person name="Vaario L.M."/>
            <person name="Yamada A."/>
            <person name="Yan M."/>
            <person name="Wang P."/>
            <person name="Xu J."/>
            <person name="Bruns T."/>
            <person name="Baldrian P."/>
            <person name="Vilgalys R."/>
            <person name="Dunand C."/>
            <person name="Henrissat B."/>
            <person name="Grigoriev I.V."/>
            <person name="Hibbett D."/>
            <person name="Nagy L.G."/>
            <person name="Martin F.M."/>
        </authorList>
    </citation>
    <scope>NUCLEOTIDE SEQUENCE</scope>
    <source>
        <strain evidence="2">UP504</strain>
    </source>
</reference>
<dbReference type="AlphaFoldDB" id="A0A9P6AXM2"/>
<evidence type="ECO:0000313" key="2">
    <source>
        <dbReference type="EMBL" id="KAF9513888.1"/>
    </source>
</evidence>
<gene>
    <name evidence="2" type="ORF">BS47DRAFT_1343709</name>
</gene>
<keyword evidence="3" id="KW-1185">Reference proteome</keyword>
<dbReference type="Proteomes" id="UP000886523">
    <property type="component" value="Unassembled WGS sequence"/>
</dbReference>
<feature type="transmembrane region" description="Helical" evidence="1">
    <location>
        <begin position="14"/>
        <end position="37"/>
    </location>
</feature>
<name>A0A9P6AXM2_9AGAM</name>